<dbReference type="OrthoDB" id="8587625at2"/>
<organism evidence="4 6">
    <name type="scientific">Undibacterium parvum</name>
    <dbReference type="NCBI Taxonomy" id="401471"/>
    <lineage>
        <taxon>Bacteria</taxon>
        <taxon>Pseudomonadati</taxon>
        <taxon>Pseudomonadota</taxon>
        <taxon>Betaproteobacteria</taxon>
        <taxon>Burkholderiales</taxon>
        <taxon>Oxalobacteraceae</taxon>
        <taxon>Undibacterium</taxon>
    </lineage>
</organism>
<dbReference type="SUPFAM" id="SSF53850">
    <property type="entry name" value="Periplasmic binding protein-like II"/>
    <property type="match status" value="1"/>
</dbReference>
<reference evidence="4 6" key="1">
    <citation type="journal article" date="2011" name="Int. J. Syst. Evol. Microbiol.">
        <title>Description of Undibacterium oligocarboniphilum sp. nov., isolated from purified water, and Undibacterium pigrum strain CCUG 49012 as the type strain of Undibacterium parvum sp. nov., and emended descriptions of the genus Undibacterium and the species Undibacterium pigrum.</title>
        <authorList>
            <person name="Eder W."/>
            <person name="Wanner G."/>
            <person name="Ludwig W."/>
            <person name="Busse H.J."/>
            <person name="Ziemke-Kageler F."/>
            <person name="Lang E."/>
        </authorList>
    </citation>
    <scope>NUCLEOTIDE SEQUENCE [LARGE SCALE GENOMIC DNA]</scope>
    <source>
        <strain evidence="4 6">DSM 23061</strain>
    </source>
</reference>
<dbReference type="EMBL" id="CP034464">
    <property type="protein sequence ID" value="AZP14318.1"/>
    <property type="molecule type" value="Genomic_DNA"/>
</dbReference>
<evidence type="ECO:0000313" key="5">
    <source>
        <dbReference type="EMBL" id="AZP14318.1"/>
    </source>
</evidence>
<dbReference type="AlphaFoldDB" id="A0A3Q9BMV9"/>
<evidence type="ECO:0000256" key="2">
    <source>
        <dbReference type="SAM" id="SignalP"/>
    </source>
</evidence>
<dbReference type="KEGG" id="upv:EJN92_00100"/>
<feature type="domain" description="Solute-binding protein family 3/N-terminal" evidence="3">
    <location>
        <begin position="48"/>
        <end position="273"/>
    </location>
</feature>
<dbReference type="EMBL" id="CP034464">
    <property type="protein sequence ID" value="AZP10572.1"/>
    <property type="molecule type" value="Genomic_DNA"/>
</dbReference>
<dbReference type="SMART" id="SM00062">
    <property type="entry name" value="PBPb"/>
    <property type="match status" value="1"/>
</dbReference>
<dbReference type="InterPro" id="IPR001638">
    <property type="entry name" value="Solute-binding_3/MltF_N"/>
</dbReference>
<reference evidence="4" key="2">
    <citation type="submission" date="2018-12" db="EMBL/GenBank/DDBJ databases">
        <authorList>
            <person name="Bae J.-W."/>
            <person name="Lee S.-Y."/>
        </authorList>
    </citation>
    <scope>NUCLEOTIDE SEQUENCE</scope>
    <source>
        <strain evidence="4">DSM 23061</strain>
    </source>
</reference>
<name>A0A3Q9BMV9_9BURK</name>
<dbReference type="Pfam" id="PF00497">
    <property type="entry name" value="SBP_bac_3"/>
    <property type="match status" value="1"/>
</dbReference>
<proteinExistence type="predicted"/>
<feature type="chain" id="PRO_5044599626" evidence="2">
    <location>
        <begin position="34"/>
        <end position="285"/>
    </location>
</feature>
<dbReference type="KEGG" id="upv:EJN92_21330"/>
<accession>A0A3Q9BMV9</accession>
<gene>
    <name evidence="4" type="ORF">EJN92_00100</name>
    <name evidence="5" type="ORF">EJN92_21330</name>
</gene>
<keyword evidence="1 2" id="KW-0732">Signal</keyword>
<evidence type="ECO:0000313" key="6">
    <source>
        <dbReference type="Proteomes" id="UP000275663"/>
    </source>
</evidence>
<protein>
    <submittedName>
        <fullName evidence="4">Transporter substrate-binding domain-containing protein</fullName>
    </submittedName>
</protein>
<dbReference type="PANTHER" id="PTHR35936:SF35">
    <property type="entry name" value="L-CYSTINE-BINDING PROTEIN TCYJ"/>
    <property type="match status" value="1"/>
</dbReference>
<keyword evidence="6" id="KW-1185">Reference proteome</keyword>
<dbReference type="RefSeq" id="WP_126125971.1">
    <property type="nucleotide sequence ID" value="NZ_CP034464.1"/>
</dbReference>
<sequence>MMKINPVKRSLNYLQSLIAALLLSTLAQLPSYASSVVSPPCGNIKLAYYEFGALFYRTPDGAYAGIDKDVVDELERRSTCRFKTSIESRVRIWSQLSNNTLDMSVSGIATPERENFAQFIPYFTTRNYVLMHKDTPAAAQSMQGFLANPALLVAVVKSFRHGPVYDAWLDKLRAQKRLHEAADFATVMHLLAINRVHAVLALPTSLHPMLQQAQLVDSTLILDWSPSDHIVHNLILSKARLSQTQFEILEKAMHSMREDGSLEKIFRRHLGDKLAKEITYIDRKS</sequence>
<dbReference type="Gene3D" id="3.40.190.10">
    <property type="entry name" value="Periplasmic binding protein-like II"/>
    <property type="match status" value="2"/>
</dbReference>
<dbReference type="PANTHER" id="PTHR35936">
    <property type="entry name" value="MEMBRANE-BOUND LYTIC MUREIN TRANSGLYCOSYLASE F"/>
    <property type="match status" value="1"/>
</dbReference>
<feature type="signal peptide" evidence="2">
    <location>
        <begin position="1"/>
        <end position="33"/>
    </location>
</feature>
<dbReference type="Proteomes" id="UP000275663">
    <property type="component" value="Chromosome"/>
</dbReference>
<evidence type="ECO:0000313" key="4">
    <source>
        <dbReference type="EMBL" id="AZP10572.1"/>
    </source>
</evidence>
<evidence type="ECO:0000259" key="3">
    <source>
        <dbReference type="SMART" id="SM00062"/>
    </source>
</evidence>
<evidence type="ECO:0000256" key="1">
    <source>
        <dbReference type="ARBA" id="ARBA00022729"/>
    </source>
</evidence>